<feature type="transmembrane region" description="Helical" evidence="1">
    <location>
        <begin position="44"/>
        <end position="62"/>
    </location>
</feature>
<dbReference type="Proteomes" id="UP000244722">
    <property type="component" value="Unassembled WGS sequence"/>
</dbReference>
<reference evidence="2 3" key="1">
    <citation type="submission" date="2017-04" db="EMBL/GenBank/DDBJ databases">
        <title>Draft genome sequence of Tuber borchii Vittad., a whitish edible truffle.</title>
        <authorList>
            <consortium name="DOE Joint Genome Institute"/>
            <person name="Murat C."/>
            <person name="Kuo A."/>
            <person name="Barry K.W."/>
            <person name="Clum A."/>
            <person name="Dockter R.B."/>
            <person name="Fauchery L."/>
            <person name="Iotti M."/>
            <person name="Kohler A."/>
            <person name="Labutti K."/>
            <person name="Lindquist E.A."/>
            <person name="Lipzen A."/>
            <person name="Ohm R.A."/>
            <person name="Wang M."/>
            <person name="Grigoriev I.V."/>
            <person name="Zambonelli A."/>
            <person name="Martin F.M."/>
        </authorList>
    </citation>
    <scope>NUCLEOTIDE SEQUENCE [LARGE SCALE GENOMIC DNA]</scope>
    <source>
        <strain evidence="2 3">Tbo3840</strain>
    </source>
</reference>
<protein>
    <submittedName>
        <fullName evidence="2">Uncharacterized protein</fullName>
    </submittedName>
</protein>
<proteinExistence type="predicted"/>
<evidence type="ECO:0000313" key="2">
    <source>
        <dbReference type="EMBL" id="PUU82345.1"/>
    </source>
</evidence>
<keyword evidence="1" id="KW-1133">Transmembrane helix</keyword>
<keyword evidence="3" id="KW-1185">Reference proteome</keyword>
<dbReference type="AlphaFoldDB" id="A0A2T7A3S3"/>
<gene>
    <name evidence="2" type="ORF">B9Z19DRAFT_1075017</name>
</gene>
<name>A0A2T7A3S3_TUBBO</name>
<keyword evidence="1" id="KW-0472">Membrane</keyword>
<accession>A0A2T7A3S3</accession>
<evidence type="ECO:0000313" key="3">
    <source>
        <dbReference type="Proteomes" id="UP000244722"/>
    </source>
</evidence>
<evidence type="ECO:0000256" key="1">
    <source>
        <dbReference type="SAM" id="Phobius"/>
    </source>
</evidence>
<organism evidence="2 3">
    <name type="scientific">Tuber borchii</name>
    <name type="common">White truffle</name>
    <dbReference type="NCBI Taxonomy" id="42251"/>
    <lineage>
        <taxon>Eukaryota</taxon>
        <taxon>Fungi</taxon>
        <taxon>Dikarya</taxon>
        <taxon>Ascomycota</taxon>
        <taxon>Pezizomycotina</taxon>
        <taxon>Pezizomycetes</taxon>
        <taxon>Pezizales</taxon>
        <taxon>Tuberaceae</taxon>
        <taxon>Tuber</taxon>
    </lineage>
</organism>
<keyword evidence="1" id="KW-0812">Transmembrane</keyword>
<sequence length="77" mass="9035">MMRPSCFWSLWLCGIYYLPSCCLFVSPSPTYLYRCLTKSPPISALHALVALSILRASFYFLLRRPEIILWCRCTHQE</sequence>
<dbReference type="EMBL" id="NESQ01000029">
    <property type="protein sequence ID" value="PUU82345.1"/>
    <property type="molecule type" value="Genomic_DNA"/>
</dbReference>
<comment type="caution">
    <text evidence="2">The sequence shown here is derived from an EMBL/GenBank/DDBJ whole genome shotgun (WGS) entry which is preliminary data.</text>
</comment>